<dbReference type="EMBL" id="QKWP01002783">
    <property type="protein sequence ID" value="RIB02178.1"/>
    <property type="molecule type" value="Genomic_DNA"/>
</dbReference>
<name>A0A397TZ13_9GLOM</name>
<proteinExistence type="predicted"/>
<organism evidence="1 2">
    <name type="scientific">Gigaspora rosea</name>
    <dbReference type="NCBI Taxonomy" id="44941"/>
    <lineage>
        <taxon>Eukaryota</taxon>
        <taxon>Fungi</taxon>
        <taxon>Fungi incertae sedis</taxon>
        <taxon>Mucoromycota</taxon>
        <taxon>Glomeromycotina</taxon>
        <taxon>Glomeromycetes</taxon>
        <taxon>Diversisporales</taxon>
        <taxon>Gigasporaceae</taxon>
        <taxon>Gigaspora</taxon>
    </lineage>
</organism>
<reference evidence="1 2" key="1">
    <citation type="submission" date="2018-06" db="EMBL/GenBank/DDBJ databases">
        <title>Comparative genomics reveals the genomic features of Rhizophagus irregularis, R. cerebriforme, R. diaphanum and Gigaspora rosea, and their symbiotic lifestyle signature.</title>
        <authorList>
            <person name="Morin E."/>
            <person name="San Clemente H."/>
            <person name="Chen E.C.H."/>
            <person name="De La Providencia I."/>
            <person name="Hainaut M."/>
            <person name="Kuo A."/>
            <person name="Kohler A."/>
            <person name="Murat C."/>
            <person name="Tang N."/>
            <person name="Roy S."/>
            <person name="Loubradou J."/>
            <person name="Henrissat B."/>
            <person name="Grigoriev I.V."/>
            <person name="Corradi N."/>
            <person name="Roux C."/>
            <person name="Martin F.M."/>
        </authorList>
    </citation>
    <scope>NUCLEOTIDE SEQUENCE [LARGE SCALE GENOMIC DNA]</scope>
    <source>
        <strain evidence="1 2">DAOM 194757</strain>
    </source>
</reference>
<dbReference type="AlphaFoldDB" id="A0A397TZ13"/>
<gene>
    <name evidence="1" type="ORF">C2G38_2228533</name>
</gene>
<evidence type="ECO:0000313" key="1">
    <source>
        <dbReference type="EMBL" id="RIB02178.1"/>
    </source>
</evidence>
<dbReference type="Proteomes" id="UP000266673">
    <property type="component" value="Unassembled WGS sequence"/>
</dbReference>
<evidence type="ECO:0000313" key="2">
    <source>
        <dbReference type="Proteomes" id="UP000266673"/>
    </source>
</evidence>
<keyword evidence="2" id="KW-1185">Reference proteome</keyword>
<protein>
    <submittedName>
        <fullName evidence="1">Uncharacterized protein</fullName>
    </submittedName>
</protein>
<comment type="caution">
    <text evidence="1">The sequence shown here is derived from an EMBL/GenBank/DDBJ whole genome shotgun (WGS) entry which is preliminary data.</text>
</comment>
<sequence>MFKEKKLKAREEGLKELVRRKVVSIIFTKTFGSEDVERSQRLTRSLVLKAVTKEKAKFQFERRQQKQEKNKITSADWATILKKREIVKAIKLERAKHANKLWKESDKR</sequence>
<accession>A0A397TZ13</accession>